<accession>A0AAV8UB58</accession>
<evidence type="ECO:0000313" key="4">
    <source>
        <dbReference type="Proteomes" id="UP001159364"/>
    </source>
</evidence>
<dbReference type="Pfam" id="PF03909">
    <property type="entry name" value="BSD"/>
    <property type="match status" value="1"/>
</dbReference>
<dbReference type="PANTHER" id="PTHR31923:SF3">
    <property type="entry name" value="BSD DOMAIN-CONTAINING PROTEIN"/>
    <property type="match status" value="1"/>
</dbReference>
<keyword evidence="4" id="KW-1185">Reference proteome</keyword>
<dbReference type="EMBL" id="JAIWQS010000008">
    <property type="protein sequence ID" value="KAJ8899274.1"/>
    <property type="molecule type" value="Genomic_DNA"/>
</dbReference>
<evidence type="ECO:0000259" key="2">
    <source>
        <dbReference type="PROSITE" id="PS50858"/>
    </source>
</evidence>
<evidence type="ECO:0000313" key="3">
    <source>
        <dbReference type="EMBL" id="KAJ8899274.1"/>
    </source>
</evidence>
<dbReference type="SMART" id="SM00751">
    <property type="entry name" value="BSD"/>
    <property type="match status" value="1"/>
</dbReference>
<sequence length="186" mass="21502">MDWSSWFRRGLLKSNSTNTQVPLKHQQSNRHLQGEESEQELYGITQQLIDHIKSFTLDTFKNFNFPEDEGPAGVTFDHATQAPASANVQKDLSQWQEQHALLVLSKVKELSQLRFMLCPRYLKERQFWRIYFMLVKSHIAEYELQAIRLAKLESMAIKKESSSNFSAIEVEMAETKNEASLAPPTP</sequence>
<feature type="compositionally biased region" description="Polar residues" evidence="1">
    <location>
        <begin position="17"/>
        <end position="31"/>
    </location>
</feature>
<feature type="domain" description="BSD" evidence="2">
    <location>
        <begin position="96"/>
        <end position="139"/>
    </location>
</feature>
<dbReference type="Gene3D" id="1.10.3970.10">
    <property type="entry name" value="BSD domain"/>
    <property type="match status" value="1"/>
</dbReference>
<protein>
    <recommendedName>
        <fullName evidence="2">BSD domain-containing protein</fullName>
    </recommendedName>
</protein>
<dbReference type="PANTHER" id="PTHR31923">
    <property type="entry name" value="BSD DOMAIN-CONTAINING PROTEIN"/>
    <property type="match status" value="1"/>
</dbReference>
<feature type="region of interest" description="Disordered" evidence="1">
    <location>
        <begin position="17"/>
        <end position="36"/>
    </location>
</feature>
<dbReference type="PROSITE" id="PS50858">
    <property type="entry name" value="BSD"/>
    <property type="match status" value="1"/>
</dbReference>
<name>A0AAV8UB58_9ROSI</name>
<dbReference type="InterPro" id="IPR005607">
    <property type="entry name" value="BSD_dom"/>
</dbReference>
<dbReference type="Proteomes" id="UP001159364">
    <property type="component" value="Linkage Group LG08"/>
</dbReference>
<evidence type="ECO:0000256" key="1">
    <source>
        <dbReference type="SAM" id="MobiDB-lite"/>
    </source>
</evidence>
<comment type="caution">
    <text evidence="3">The sequence shown here is derived from an EMBL/GenBank/DDBJ whole genome shotgun (WGS) entry which is preliminary data.</text>
</comment>
<organism evidence="3 4">
    <name type="scientific">Erythroxylum novogranatense</name>
    <dbReference type="NCBI Taxonomy" id="1862640"/>
    <lineage>
        <taxon>Eukaryota</taxon>
        <taxon>Viridiplantae</taxon>
        <taxon>Streptophyta</taxon>
        <taxon>Embryophyta</taxon>
        <taxon>Tracheophyta</taxon>
        <taxon>Spermatophyta</taxon>
        <taxon>Magnoliopsida</taxon>
        <taxon>eudicotyledons</taxon>
        <taxon>Gunneridae</taxon>
        <taxon>Pentapetalae</taxon>
        <taxon>rosids</taxon>
        <taxon>fabids</taxon>
        <taxon>Malpighiales</taxon>
        <taxon>Erythroxylaceae</taxon>
        <taxon>Erythroxylum</taxon>
    </lineage>
</organism>
<reference evidence="3 4" key="1">
    <citation type="submission" date="2021-09" db="EMBL/GenBank/DDBJ databases">
        <title>Genomic insights and catalytic innovation underlie evolution of tropane alkaloids biosynthesis.</title>
        <authorList>
            <person name="Wang Y.-J."/>
            <person name="Tian T."/>
            <person name="Huang J.-P."/>
            <person name="Huang S.-X."/>
        </authorList>
    </citation>
    <scope>NUCLEOTIDE SEQUENCE [LARGE SCALE GENOMIC DNA]</scope>
    <source>
        <strain evidence="3">KIB-2018</strain>
        <tissue evidence="3">Leaf</tissue>
    </source>
</reference>
<gene>
    <name evidence="3" type="ORF">K2173_017311</name>
</gene>
<proteinExistence type="predicted"/>
<dbReference type="AlphaFoldDB" id="A0AAV8UB58"/>
<dbReference type="SUPFAM" id="SSF140383">
    <property type="entry name" value="BSD domain-like"/>
    <property type="match status" value="1"/>
</dbReference>
<dbReference type="InterPro" id="IPR035925">
    <property type="entry name" value="BSD_dom_sf"/>
</dbReference>